<dbReference type="InterPro" id="IPR028259">
    <property type="entry name" value="AP2-like_int_N"/>
</dbReference>
<comment type="caution">
    <text evidence="8">The sequence shown here is derived from an EMBL/GenBank/DDBJ whole genome shotgun (WGS) entry which is preliminary data.</text>
</comment>
<dbReference type="InterPro" id="IPR002104">
    <property type="entry name" value="Integrase_catalytic"/>
</dbReference>
<dbReference type="Pfam" id="PF00589">
    <property type="entry name" value="Phage_integrase"/>
    <property type="match status" value="1"/>
</dbReference>
<dbReference type="EMBL" id="JARULN010000004">
    <property type="protein sequence ID" value="MDG5753662.1"/>
    <property type="molecule type" value="Genomic_DNA"/>
</dbReference>
<evidence type="ECO:0000256" key="5">
    <source>
        <dbReference type="PROSITE-ProRule" id="PRU01248"/>
    </source>
</evidence>
<dbReference type="Gene3D" id="1.10.150.130">
    <property type="match status" value="1"/>
</dbReference>
<dbReference type="SUPFAM" id="SSF56349">
    <property type="entry name" value="DNA breaking-rejoining enzymes"/>
    <property type="match status" value="1"/>
</dbReference>
<evidence type="ECO:0000259" key="7">
    <source>
        <dbReference type="PROSITE" id="PS51900"/>
    </source>
</evidence>
<feature type="domain" description="Tyr recombinase" evidence="6">
    <location>
        <begin position="165"/>
        <end position="363"/>
    </location>
</feature>
<evidence type="ECO:0000313" key="9">
    <source>
        <dbReference type="Proteomes" id="UP001218246"/>
    </source>
</evidence>
<keyword evidence="9" id="KW-1185">Reference proteome</keyword>
<dbReference type="PROSITE" id="PS51900">
    <property type="entry name" value="CB"/>
    <property type="match status" value="1"/>
</dbReference>
<dbReference type="PANTHER" id="PTHR30349:SF64">
    <property type="entry name" value="PROPHAGE INTEGRASE INTD-RELATED"/>
    <property type="match status" value="1"/>
</dbReference>
<evidence type="ECO:0000259" key="6">
    <source>
        <dbReference type="PROSITE" id="PS51898"/>
    </source>
</evidence>
<dbReference type="Proteomes" id="UP001218246">
    <property type="component" value="Unassembled WGS sequence"/>
</dbReference>
<dbReference type="CDD" id="cd01189">
    <property type="entry name" value="INT_ICEBs1_C_like"/>
    <property type="match status" value="1"/>
</dbReference>
<reference evidence="8 9" key="1">
    <citation type="submission" date="2023-04" db="EMBL/GenBank/DDBJ databases">
        <title>Ectobacillus antri isolated from activated sludge.</title>
        <authorList>
            <person name="Yan P."/>
            <person name="Liu X."/>
        </authorList>
    </citation>
    <scope>NUCLEOTIDE SEQUENCE [LARGE SCALE GENOMIC DNA]</scope>
    <source>
        <strain evidence="8 9">C18H</strain>
    </source>
</reference>
<dbReference type="InterPro" id="IPR013762">
    <property type="entry name" value="Integrase-like_cat_sf"/>
</dbReference>
<dbReference type="InterPro" id="IPR010998">
    <property type="entry name" value="Integrase_recombinase_N"/>
</dbReference>
<dbReference type="Gene3D" id="1.10.443.10">
    <property type="entry name" value="Intergrase catalytic core"/>
    <property type="match status" value="1"/>
</dbReference>
<keyword evidence="2" id="KW-0229">DNA integration</keyword>
<organism evidence="8 9">
    <name type="scientific">Ectobacillus antri</name>
    <dbReference type="NCBI Taxonomy" id="2486280"/>
    <lineage>
        <taxon>Bacteria</taxon>
        <taxon>Bacillati</taxon>
        <taxon>Bacillota</taxon>
        <taxon>Bacilli</taxon>
        <taxon>Bacillales</taxon>
        <taxon>Bacillaceae</taxon>
        <taxon>Ectobacillus</taxon>
    </lineage>
</organism>
<evidence type="ECO:0000313" key="8">
    <source>
        <dbReference type="EMBL" id="MDG5753662.1"/>
    </source>
</evidence>
<dbReference type="InterPro" id="IPR044068">
    <property type="entry name" value="CB"/>
</dbReference>
<dbReference type="Pfam" id="PF14657">
    <property type="entry name" value="Arm-DNA-bind_4"/>
    <property type="match status" value="1"/>
</dbReference>
<keyword evidence="3 5" id="KW-0238">DNA-binding</keyword>
<comment type="similarity">
    <text evidence="1">Belongs to the 'phage' integrase family.</text>
</comment>
<dbReference type="RefSeq" id="WP_247085735.1">
    <property type="nucleotide sequence ID" value="NZ_JARRRY010000018.1"/>
</dbReference>
<keyword evidence="4" id="KW-0233">DNA recombination</keyword>
<accession>A0ABT6H2V2</accession>
<dbReference type="InterPro" id="IPR004107">
    <property type="entry name" value="Integrase_SAM-like_N"/>
</dbReference>
<dbReference type="PROSITE" id="PS51898">
    <property type="entry name" value="TYR_RECOMBINASE"/>
    <property type="match status" value="1"/>
</dbReference>
<proteinExistence type="inferred from homology"/>
<evidence type="ECO:0000256" key="2">
    <source>
        <dbReference type="ARBA" id="ARBA00022908"/>
    </source>
</evidence>
<dbReference type="PANTHER" id="PTHR30349">
    <property type="entry name" value="PHAGE INTEGRASE-RELATED"/>
    <property type="match status" value="1"/>
</dbReference>
<evidence type="ECO:0000256" key="1">
    <source>
        <dbReference type="ARBA" id="ARBA00008857"/>
    </source>
</evidence>
<evidence type="ECO:0000256" key="3">
    <source>
        <dbReference type="ARBA" id="ARBA00023125"/>
    </source>
</evidence>
<dbReference type="InterPro" id="IPR050090">
    <property type="entry name" value="Tyrosine_recombinase_XerCD"/>
</dbReference>
<evidence type="ECO:0000256" key="4">
    <source>
        <dbReference type="ARBA" id="ARBA00023172"/>
    </source>
</evidence>
<sequence length="376" mass="44304">MTIRKLRKSWGFRIDIGRDPRTNKRIQKSFSGYRTKREAQDALAEIQVRISNKSFLLPDTRTFGQFFEHWLETYFKKQVSITTYEQRLYMINKHIIPYFEGFVLRDITTFHIDEFLHQKLEEGLSRRYVKMLQSLLYSAFETAFKWKLVQHNCVRDSRSIKIEMSEKEIWTKCEINTFLDVAKKKRRHLIYMLAIYTGMRIGEILGLTWDNVDLDNEIIKVKQSLAYTKQEGFLLKSTKTMRSNRNLPIPATLTRELLQLNRSQKSIKLSLGEHYNPFNLVFCSSTGTPLYVENVRRQFNRLIQQSEVKKITLHDLRHTHGSLLNELGESPKVIQERLGHSCAAFTLDTYIHTDTTAQVKAINRLEKELIKSDVTN</sequence>
<feature type="domain" description="Core-binding (CB)" evidence="7">
    <location>
        <begin position="61"/>
        <end position="144"/>
    </location>
</feature>
<dbReference type="Pfam" id="PF14659">
    <property type="entry name" value="Phage_int_SAM_3"/>
    <property type="match status" value="1"/>
</dbReference>
<name>A0ABT6H2V2_9BACI</name>
<gene>
    <name evidence="8" type="ORF">P6P90_06690</name>
</gene>
<dbReference type="InterPro" id="IPR011010">
    <property type="entry name" value="DNA_brk_join_enz"/>
</dbReference>
<protein>
    <submittedName>
        <fullName evidence="8">Site-specific integrase</fullName>
    </submittedName>
</protein>